<sequence length="77" mass="8738">MADNTDIWVYADWIGMSGPKCIGILAAQQVKGRKSFSFTYDPDWIKSNEQLLLDPDIAWFSGAQHPNQKENFGVFLD</sequence>
<accession>A0A4R5DCN3</accession>
<dbReference type="OrthoDB" id="9805913at2"/>
<reference evidence="1 2" key="1">
    <citation type="submission" date="2019-03" db="EMBL/GenBank/DDBJ databases">
        <title>Dyadobacter AR-3-6 sp. nov., isolated from arctic soil.</title>
        <authorList>
            <person name="Chaudhary D.K."/>
        </authorList>
    </citation>
    <scope>NUCLEOTIDE SEQUENCE [LARGE SCALE GENOMIC DNA]</scope>
    <source>
        <strain evidence="1 2">AR-3-6</strain>
    </source>
</reference>
<organism evidence="1 2">
    <name type="scientific">Dyadobacter psychrotolerans</name>
    <dbReference type="NCBI Taxonomy" id="2541721"/>
    <lineage>
        <taxon>Bacteria</taxon>
        <taxon>Pseudomonadati</taxon>
        <taxon>Bacteroidota</taxon>
        <taxon>Cytophagia</taxon>
        <taxon>Cytophagales</taxon>
        <taxon>Spirosomataceae</taxon>
        <taxon>Dyadobacter</taxon>
    </lineage>
</organism>
<dbReference type="AlphaFoldDB" id="A0A4R5DCN3"/>
<keyword evidence="2" id="KW-1185">Reference proteome</keyword>
<comment type="caution">
    <text evidence="1">The sequence shown here is derived from an EMBL/GenBank/DDBJ whole genome shotgun (WGS) entry which is preliminary data.</text>
</comment>
<proteinExistence type="predicted"/>
<evidence type="ECO:0008006" key="3">
    <source>
        <dbReference type="Google" id="ProtNLM"/>
    </source>
</evidence>
<dbReference type="RefSeq" id="WP_131962085.1">
    <property type="nucleotide sequence ID" value="NZ_SMFL01000019.1"/>
</dbReference>
<dbReference type="EMBL" id="SMFL01000019">
    <property type="protein sequence ID" value="TDE09581.1"/>
    <property type="molecule type" value="Genomic_DNA"/>
</dbReference>
<dbReference type="Proteomes" id="UP000294850">
    <property type="component" value="Unassembled WGS sequence"/>
</dbReference>
<name>A0A4R5DCN3_9BACT</name>
<evidence type="ECO:0000313" key="2">
    <source>
        <dbReference type="Proteomes" id="UP000294850"/>
    </source>
</evidence>
<gene>
    <name evidence="1" type="ORF">E0F88_30295</name>
</gene>
<protein>
    <recommendedName>
        <fullName evidence="3">HipA N-terminal subdomain 1 domain-containing protein</fullName>
    </recommendedName>
</protein>
<evidence type="ECO:0000313" key="1">
    <source>
        <dbReference type="EMBL" id="TDE09581.1"/>
    </source>
</evidence>